<dbReference type="Pfam" id="PF01314">
    <property type="entry name" value="AFOR_C"/>
    <property type="match status" value="1"/>
</dbReference>
<accession>A0A239KT01</accession>
<keyword evidence="3" id="KW-0004">4Fe-4S</keyword>
<organism evidence="10 11">
    <name type="scientific">Anaerovirgula multivorans</name>
    <dbReference type="NCBI Taxonomy" id="312168"/>
    <lineage>
        <taxon>Bacteria</taxon>
        <taxon>Bacillati</taxon>
        <taxon>Bacillota</taxon>
        <taxon>Clostridia</taxon>
        <taxon>Peptostreptococcales</taxon>
        <taxon>Natronincolaceae</taxon>
        <taxon>Anaerovirgula</taxon>
    </lineage>
</organism>
<keyword evidence="7" id="KW-0411">Iron-sulfur</keyword>
<sequence length="613" mass="67721">MYGRILNIDLTNRSYHIEDLEASIIKKFIGGKGLGAYLLHTNLQGGEDSLAPENPLIFINGPFTGTMFPTSGRTVVVSKSPLTGIFTDSHAGGYFGPELKKAGYDGIIIKGSSITPTYIWINNDSIQFKNASHIWGSTVENTIDSLREITDAKAHVACIGPAGENLVKVSSIMMDKDDDSFRAGIAARAGVGAVMGSKNLKAIVVKGSRENQLYDLDKFKGTAVEAFQHIKSDSFIPTRKKYGTSYWVEPANQYGVLPTNNFQQGHIENGDKLYANHIKENHVERNTTCYSCPIQCGKIIKAKGKNVKVEYETIALLGSNNGMTDIREVSEANLLCNNLGLDTISVGNIIGFAMECMEKGILPSTTKFGDSEGQLDLINKIAYKEGIGKVLSEGVKIASQSLGGDAESFAMHVKGLEIPGYEPRSSWGMALAYATADRGGCHQRAWTVAAELRGALERFSFNDNIDVVKGIQDERASAYSLLLCDFAPVKIEHVLKGFNYATGIELSEEEYLQAGERIWNLIRLFNVREGISRKDDTLPPRVFDDELPLPEKNLPMKSIRLDRKAFSNAIDEYYRIRGWDANGIPTKEKLKELDLNNFGYNIEYYVDEFVIHK</sequence>
<dbReference type="Gene3D" id="1.10.599.10">
    <property type="entry name" value="Aldehyde Ferredoxin Oxidoreductase Protein, subunit A, domain 3"/>
    <property type="match status" value="1"/>
</dbReference>
<dbReference type="InterPro" id="IPR036021">
    <property type="entry name" value="Tungsten_al_ferr_oxy-like_C"/>
</dbReference>
<evidence type="ECO:0000256" key="4">
    <source>
        <dbReference type="ARBA" id="ARBA00022723"/>
    </source>
</evidence>
<keyword evidence="6" id="KW-0408">Iron</keyword>
<dbReference type="Gene3D" id="3.60.9.10">
    <property type="entry name" value="Aldehyde ferredoxin oxidoreductase, N-terminal domain"/>
    <property type="match status" value="1"/>
</dbReference>
<comment type="cofactor">
    <cofactor evidence="1">
        <name>[4Fe-4S] cluster</name>
        <dbReference type="ChEBI" id="CHEBI:49883"/>
    </cofactor>
</comment>
<evidence type="ECO:0000256" key="6">
    <source>
        <dbReference type="ARBA" id="ARBA00023004"/>
    </source>
</evidence>
<comment type="cofactor">
    <cofactor evidence="8">
        <name>tungstopterin</name>
        <dbReference type="ChEBI" id="CHEBI:30402"/>
    </cofactor>
</comment>
<dbReference type="InterPro" id="IPR036503">
    <property type="entry name" value="Ald_Fedxn_OxRdtase_N_sf"/>
</dbReference>
<name>A0A239KT01_9FIRM</name>
<evidence type="ECO:0000259" key="9">
    <source>
        <dbReference type="SMART" id="SM00790"/>
    </source>
</evidence>
<dbReference type="InterPro" id="IPR051919">
    <property type="entry name" value="W-dependent_AOR"/>
</dbReference>
<dbReference type="RefSeq" id="WP_089285453.1">
    <property type="nucleotide sequence ID" value="NZ_FZOJ01000053.1"/>
</dbReference>
<dbReference type="GO" id="GO:0009055">
    <property type="term" value="F:electron transfer activity"/>
    <property type="evidence" value="ECO:0007669"/>
    <property type="project" value="InterPro"/>
</dbReference>
<keyword evidence="5" id="KW-0560">Oxidoreductase</keyword>
<proteinExistence type="inferred from homology"/>
<dbReference type="PANTHER" id="PTHR30038:SF0">
    <property type="entry name" value="TUNGSTEN-CONTAINING ALDEHYDE FERREDOXIN OXIDOREDUCTASE"/>
    <property type="match status" value="1"/>
</dbReference>
<dbReference type="Pfam" id="PF02730">
    <property type="entry name" value="AFOR_N"/>
    <property type="match status" value="1"/>
</dbReference>
<dbReference type="InterPro" id="IPR001203">
    <property type="entry name" value="OxRdtase_Ald_Fedxn_C"/>
</dbReference>
<dbReference type="InterPro" id="IPR013985">
    <property type="entry name" value="Ald_Fedxn_OxRdtase_dom3"/>
</dbReference>
<gene>
    <name evidence="10" type="ORF">SAMN05446037_105314</name>
</gene>
<evidence type="ECO:0000256" key="1">
    <source>
        <dbReference type="ARBA" id="ARBA00001966"/>
    </source>
</evidence>
<keyword evidence="4" id="KW-0479">Metal-binding</keyword>
<comment type="similarity">
    <text evidence="2">Belongs to the AOR/FOR family.</text>
</comment>
<dbReference type="InterPro" id="IPR013983">
    <property type="entry name" value="Ald_Fedxn_OxRdtase_N"/>
</dbReference>
<dbReference type="PANTHER" id="PTHR30038">
    <property type="entry name" value="ALDEHYDE FERREDOXIN OXIDOREDUCTASE"/>
    <property type="match status" value="1"/>
</dbReference>
<evidence type="ECO:0000256" key="5">
    <source>
        <dbReference type="ARBA" id="ARBA00023002"/>
    </source>
</evidence>
<dbReference type="OrthoDB" id="9763894at2"/>
<dbReference type="SMART" id="SM00790">
    <property type="entry name" value="AFOR_N"/>
    <property type="match status" value="1"/>
</dbReference>
<dbReference type="SUPFAM" id="SSF48310">
    <property type="entry name" value="Aldehyde ferredoxin oxidoreductase, C-terminal domains"/>
    <property type="match status" value="1"/>
</dbReference>
<protein>
    <submittedName>
        <fullName evidence="10">Aldehyde:ferredoxin oxidoreductase</fullName>
    </submittedName>
</protein>
<evidence type="ECO:0000256" key="2">
    <source>
        <dbReference type="ARBA" id="ARBA00011032"/>
    </source>
</evidence>
<evidence type="ECO:0000256" key="7">
    <source>
        <dbReference type="ARBA" id="ARBA00023014"/>
    </source>
</evidence>
<evidence type="ECO:0000256" key="3">
    <source>
        <dbReference type="ARBA" id="ARBA00022485"/>
    </source>
</evidence>
<dbReference type="GO" id="GO:0051539">
    <property type="term" value="F:4 iron, 4 sulfur cluster binding"/>
    <property type="evidence" value="ECO:0007669"/>
    <property type="project" value="UniProtKB-KW"/>
</dbReference>
<dbReference type="SUPFAM" id="SSF56228">
    <property type="entry name" value="Aldehyde ferredoxin oxidoreductase, N-terminal domain"/>
    <property type="match status" value="1"/>
</dbReference>
<evidence type="ECO:0000256" key="8">
    <source>
        <dbReference type="ARBA" id="ARBA00049934"/>
    </source>
</evidence>
<dbReference type="AlphaFoldDB" id="A0A239KT01"/>
<dbReference type="EMBL" id="FZOJ01000053">
    <property type="protein sequence ID" value="SNT21321.1"/>
    <property type="molecule type" value="Genomic_DNA"/>
</dbReference>
<dbReference type="InterPro" id="IPR013984">
    <property type="entry name" value="Ald_Fedxn_OxRdtase_dom2"/>
</dbReference>
<evidence type="ECO:0000313" key="10">
    <source>
        <dbReference type="EMBL" id="SNT21321.1"/>
    </source>
</evidence>
<dbReference type="Gene3D" id="1.10.569.10">
    <property type="entry name" value="Aldehyde Ferredoxin Oxidoreductase Protein, subunit A, domain 2"/>
    <property type="match status" value="1"/>
</dbReference>
<evidence type="ECO:0000313" key="11">
    <source>
        <dbReference type="Proteomes" id="UP000198304"/>
    </source>
</evidence>
<dbReference type="GO" id="GO:0016625">
    <property type="term" value="F:oxidoreductase activity, acting on the aldehyde or oxo group of donors, iron-sulfur protein as acceptor"/>
    <property type="evidence" value="ECO:0007669"/>
    <property type="project" value="InterPro"/>
</dbReference>
<keyword evidence="11" id="KW-1185">Reference proteome</keyword>
<reference evidence="11" key="1">
    <citation type="submission" date="2017-06" db="EMBL/GenBank/DDBJ databases">
        <authorList>
            <person name="Varghese N."/>
            <person name="Submissions S."/>
        </authorList>
    </citation>
    <scope>NUCLEOTIDE SEQUENCE [LARGE SCALE GENOMIC DNA]</scope>
    <source>
        <strain evidence="11">SCA</strain>
    </source>
</reference>
<feature type="domain" description="Aldehyde ferredoxin oxidoreductase N-terminal" evidence="9">
    <location>
        <begin position="1"/>
        <end position="209"/>
    </location>
</feature>
<dbReference type="GO" id="GO:0046872">
    <property type="term" value="F:metal ion binding"/>
    <property type="evidence" value="ECO:0007669"/>
    <property type="project" value="UniProtKB-KW"/>
</dbReference>
<dbReference type="Proteomes" id="UP000198304">
    <property type="component" value="Unassembled WGS sequence"/>
</dbReference>